<keyword evidence="4" id="KW-1185">Reference proteome</keyword>
<proteinExistence type="predicted"/>
<protein>
    <submittedName>
        <fullName evidence="3">Copper-exporting ATPase</fullName>
    </submittedName>
</protein>
<dbReference type="PROSITE" id="PS50846">
    <property type="entry name" value="HMA_2"/>
    <property type="match status" value="1"/>
</dbReference>
<feature type="domain" description="HMA" evidence="2">
    <location>
        <begin position="2"/>
        <end position="68"/>
    </location>
</feature>
<evidence type="ECO:0000256" key="1">
    <source>
        <dbReference type="ARBA" id="ARBA00022723"/>
    </source>
</evidence>
<comment type="caution">
    <text evidence="3">The sequence shown here is derived from an EMBL/GenBank/DDBJ whole genome shotgun (WGS) entry which is preliminary data.</text>
</comment>
<dbReference type="PANTHER" id="PTHR46594:SF4">
    <property type="entry name" value="P-TYPE CATION-TRANSPORTING ATPASE"/>
    <property type="match status" value="1"/>
</dbReference>
<dbReference type="PRINTS" id="PR00946">
    <property type="entry name" value="HGSCAVENGER"/>
</dbReference>
<sequence>METVTLNIGGMTCGGCVKSVTRILEGADGVKSVQVSLDEKKAVVSYDPAATSPAALAEAVEDGGYDASF</sequence>
<dbReference type="GO" id="GO:0046872">
    <property type="term" value="F:metal ion binding"/>
    <property type="evidence" value="ECO:0007669"/>
    <property type="project" value="UniProtKB-KW"/>
</dbReference>
<dbReference type="FunFam" id="3.30.70.100:FF:000001">
    <property type="entry name" value="ATPase copper transporting beta"/>
    <property type="match status" value="1"/>
</dbReference>
<evidence type="ECO:0000259" key="2">
    <source>
        <dbReference type="PROSITE" id="PS50846"/>
    </source>
</evidence>
<dbReference type="PANTHER" id="PTHR46594">
    <property type="entry name" value="P-TYPE CATION-TRANSPORTING ATPASE"/>
    <property type="match status" value="1"/>
</dbReference>
<keyword evidence="1" id="KW-0479">Metal-binding</keyword>
<dbReference type="Proteomes" id="UP000004105">
    <property type="component" value="Unassembled WGS sequence"/>
</dbReference>
<dbReference type="SUPFAM" id="SSF55008">
    <property type="entry name" value="HMA, heavy metal-associated domain"/>
    <property type="match status" value="1"/>
</dbReference>
<dbReference type="Gene3D" id="3.30.70.100">
    <property type="match status" value="1"/>
</dbReference>
<dbReference type="Pfam" id="PF00403">
    <property type="entry name" value="HMA"/>
    <property type="match status" value="1"/>
</dbReference>
<dbReference type="OrthoDB" id="9813965at2"/>
<organism evidence="3 4">
    <name type="scientific">Neisseria bacilliformis ATCC BAA-1200</name>
    <dbReference type="NCBI Taxonomy" id="888742"/>
    <lineage>
        <taxon>Bacteria</taxon>
        <taxon>Pseudomonadati</taxon>
        <taxon>Pseudomonadota</taxon>
        <taxon>Betaproteobacteria</taxon>
        <taxon>Neisseriales</taxon>
        <taxon>Neisseriaceae</taxon>
        <taxon>Neisseria</taxon>
    </lineage>
</organism>
<reference evidence="3 4" key="1">
    <citation type="submission" date="2011-02" db="EMBL/GenBank/DDBJ databases">
        <authorList>
            <person name="Muzny D."/>
            <person name="Qin X."/>
            <person name="Deng J."/>
            <person name="Jiang H."/>
            <person name="Liu Y."/>
            <person name="Qu J."/>
            <person name="Song X.-Z."/>
            <person name="Zhang L."/>
            <person name="Thornton R."/>
            <person name="Coyle M."/>
            <person name="Francisco L."/>
            <person name="Jackson L."/>
            <person name="Javaid M."/>
            <person name="Korchina V."/>
            <person name="Kovar C."/>
            <person name="Mata R."/>
            <person name="Mathew T."/>
            <person name="Ngo R."/>
            <person name="Nguyen L."/>
            <person name="Nguyen N."/>
            <person name="Okwuonu G."/>
            <person name="Ongeri F."/>
            <person name="Pham C."/>
            <person name="Simmons D."/>
            <person name="Wilczek-Boney K."/>
            <person name="Hale W."/>
            <person name="Jakkamsetti A."/>
            <person name="Pham P."/>
            <person name="Ruth R."/>
            <person name="San Lucas F."/>
            <person name="Warren J."/>
            <person name="Zhang J."/>
            <person name="Zhao Z."/>
            <person name="Zhou C."/>
            <person name="Zhu D."/>
            <person name="Lee S."/>
            <person name="Bess C."/>
            <person name="Blankenburg K."/>
            <person name="Forbes L."/>
            <person name="Fu Q."/>
            <person name="Gubbala S."/>
            <person name="Hirani K."/>
            <person name="Jayaseelan J.C."/>
            <person name="Lara F."/>
            <person name="Munidasa M."/>
            <person name="Palculict T."/>
            <person name="Patil S."/>
            <person name="Pu L.-L."/>
            <person name="Saada N."/>
            <person name="Tang L."/>
            <person name="Weissenberger G."/>
            <person name="Zhu Y."/>
            <person name="Hemphill L."/>
            <person name="Shang Y."/>
            <person name="Youmans B."/>
            <person name="Ayvaz T."/>
            <person name="Ross M."/>
            <person name="Santibanez J."/>
            <person name="Aqrawi P."/>
            <person name="Gross S."/>
            <person name="Joshi V."/>
            <person name="Fowler G."/>
            <person name="Nazareth L."/>
            <person name="Reid J."/>
            <person name="Worley K."/>
            <person name="Petrosino J."/>
            <person name="Highlander S."/>
            <person name="Gibbs R."/>
        </authorList>
    </citation>
    <scope>NUCLEOTIDE SEQUENCE [LARGE SCALE GENOMIC DNA]</scope>
    <source>
        <strain evidence="3 4">ATCC BAA-1200</strain>
    </source>
</reference>
<dbReference type="InterPro" id="IPR036163">
    <property type="entry name" value="HMA_dom_sf"/>
</dbReference>
<name>F2BBF0_9NEIS</name>
<dbReference type="STRING" id="267212.GCA_001063965_00796"/>
<accession>F2BBF0</accession>
<dbReference type="RefSeq" id="WP_007342064.1">
    <property type="nucleotide sequence ID" value="NZ_GL878494.1"/>
</dbReference>
<evidence type="ECO:0000313" key="3">
    <source>
        <dbReference type="EMBL" id="EGF11249.1"/>
    </source>
</evidence>
<gene>
    <name evidence="3" type="ORF">HMPREF9123_1055</name>
</gene>
<dbReference type="CDD" id="cd00371">
    <property type="entry name" value="HMA"/>
    <property type="match status" value="1"/>
</dbReference>
<dbReference type="InterPro" id="IPR001802">
    <property type="entry name" value="MerP/CopZ"/>
</dbReference>
<dbReference type="AlphaFoldDB" id="F2BBF0"/>
<dbReference type="EMBL" id="AFAY01000021">
    <property type="protein sequence ID" value="EGF11249.1"/>
    <property type="molecule type" value="Genomic_DNA"/>
</dbReference>
<evidence type="ECO:0000313" key="4">
    <source>
        <dbReference type="Proteomes" id="UP000004105"/>
    </source>
</evidence>
<dbReference type="InterPro" id="IPR017969">
    <property type="entry name" value="Heavy-metal-associated_CS"/>
</dbReference>
<dbReference type="HOGENOM" id="CLU_134973_10_2_4"/>
<dbReference type="InterPro" id="IPR006121">
    <property type="entry name" value="HMA_dom"/>
</dbReference>
<dbReference type="PROSITE" id="PS01047">
    <property type="entry name" value="HMA_1"/>
    <property type="match status" value="1"/>
</dbReference>